<protein>
    <recommendedName>
        <fullName evidence="7">Retrotransposon Copia-like N-terminal domain-containing protein</fullName>
    </recommendedName>
</protein>
<dbReference type="Proteomes" id="UP000813463">
    <property type="component" value="Chromosome 1"/>
</dbReference>
<dbReference type="AlphaFoldDB" id="A0A9R0IUX1"/>
<dbReference type="InterPro" id="IPR005162">
    <property type="entry name" value="Retrotrans_gag_dom"/>
</dbReference>
<feature type="region of interest" description="Disordered" evidence="1">
    <location>
        <begin position="287"/>
        <end position="309"/>
    </location>
</feature>
<dbReference type="InterPro" id="IPR029472">
    <property type="entry name" value="Copia-like_N"/>
</dbReference>
<feature type="domain" description="Retrovirus-related Pol polyprotein from transposon TNT 1-94-like beta-barrel" evidence="4">
    <location>
        <begin position="371"/>
        <end position="445"/>
    </location>
</feature>
<reference evidence="5" key="1">
    <citation type="journal article" date="2021" name="Nat. Commun.">
        <title>Genomic analyses provide insights into spinach domestication and the genetic basis of agronomic traits.</title>
        <authorList>
            <person name="Cai X."/>
            <person name="Sun X."/>
            <person name="Xu C."/>
            <person name="Sun H."/>
            <person name="Wang X."/>
            <person name="Ge C."/>
            <person name="Zhang Z."/>
            <person name="Wang Q."/>
            <person name="Fei Z."/>
            <person name="Jiao C."/>
            <person name="Wang Q."/>
        </authorList>
    </citation>
    <scope>NUCLEOTIDE SEQUENCE [LARGE SCALE GENOMIC DNA]</scope>
    <source>
        <strain evidence="5">cv. Varoflay</strain>
    </source>
</reference>
<feature type="domain" description="Retrotransposon gag" evidence="2">
    <location>
        <begin position="108"/>
        <end position="158"/>
    </location>
</feature>
<dbReference type="RefSeq" id="XP_021856077.1">
    <property type="nucleotide sequence ID" value="XM_022000385.1"/>
</dbReference>
<feature type="domain" description="Retrotransposon Copia-like N-terminal" evidence="3">
    <location>
        <begin position="22"/>
        <end position="68"/>
    </location>
</feature>
<name>A0A9R0IUX1_SPIOL</name>
<evidence type="ECO:0000259" key="3">
    <source>
        <dbReference type="Pfam" id="PF14244"/>
    </source>
</evidence>
<dbReference type="OrthoDB" id="878535at2759"/>
<dbReference type="Pfam" id="PF03732">
    <property type="entry name" value="Retrotrans_gag"/>
    <property type="match status" value="1"/>
</dbReference>
<dbReference type="KEGG" id="soe:110795381"/>
<evidence type="ECO:0000313" key="5">
    <source>
        <dbReference type="Proteomes" id="UP000813463"/>
    </source>
</evidence>
<dbReference type="InterPro" id="IPR054722">
    <property type="entry name" value="PolX-like_BBD"/>
</dbReference>
<dbReference type="PANTHER" id="PTHR37610">
    <property type="entry name" value="CCHC-TYPE DOMAIN-CONTAINING PROTEIN"/>
    <property type="match status" value="1"/>
</dbReference>
<reference evidence="6" key="2">
    <citation type="submission" date="2025-08" db="UniProtKB">
        <authorList>
            <consortium name="RefSeq"/>
        </authorList>
    </citation>
    <scope>IDENTIFICATION</scope>
    <source>
        <tissue evidence="6">Leaf</tissue>
    </source>
</reference>
<dbReference type="GeneID" id="110795381"/>
<dbReference type="Pfam" id="PF14244">
    <property type="entry name" value="Retrotran_gag_3"/>
    <property type="match status" value="1"/>
</dbReference>
<dbReference type="PANTHER" id="PTHR37610:SF40">
    <property type="entry name" value="OS01G0909600 PROTEIN"/>
    <property type="match status" value="1"/>
</dbReference>
<evidence type="ECO:0008006" key="7">
    <source>
        <dbReference type="Google" id="ProtNLM"/>
    </source>
</evidence>
<keyword evidence="5" id="KW-1185">Reference proteome</keyword>
<evidence type="ECO:0000313" key="6">
    <source>
        <dbReference type="RefSeq" id="XP_021856077.1"/>
    </source>
</evidence>
<gene>
    <name evidence="6" type="primary">LOC110795381</name>
</gene>
<evidence type="ECO:0000256" key="1">
    <source>
        <dbReference type="SAM" id="MobiDB-lite"/>
    </source>
</evidence>
<sequence>MADDKTPPPAPRYEPFSAFYLHPSEGTGAVISPILLKGDNYDHWVKSLSNNLRAKNKLGFLDGTILQPDVESADYDQWNIVNSMLVAWIFNTLHESIQSTVPFPNTVKVLWDDLRDRYSLRNGPRVHELKNKISDCKQRGRSVCEYYGELRTLWGELASALKLPSCSCSAAPEYVVLLENEKLHQFLIGLDSTKYKTEVASLMDPLPSISYAHGKVLSAERHQAVTAAHDTRPDAVGFATNAVAQGRDQAKLAAVSGDSRVCSHCGVKGHVKDKCFELHGYPEWYQGRSRGRGGRPAPRGGSIGRGRARGGFAANVGSSNYTGASMINEGDRSSTPTLSDNQFAKLMASLNVQQSASSTPKLHGKMNNDDWIIDTGASNHMSGNVDLFIDLHDISSSTVGLPNGKNTIATKEGRVKLSDTLILDDVLFVPALTCNLLSVSQLLEK</sequence>
<accession>A0A9R0IUX1</accession>
<proteinExistence type="predicted"/>
<dbReference type="Pfam" id="PF22936">
    <property type="entry name" value="Pol_BBD"/>
    <property type="match status" value="1"/>
</dbReference>
<evidence type="ECO:0000259" key="4">
    <source>
        <dbReference type="Pfam" id="PF22936"/>
    </source>
</evidence>
<organism evidence="5 6">
    <name type="scientific">Spinacia oleracea</name>
    <name type="common">Spinach</name>
    <dbReference type="NCBI Taxonomy" id="3562"/>
    <lineage>
        <taxon>Eukaryota</taxon>
        <taxon>Viridiplantae</taxon>
        <taxon>Streptophyta</taxon>
        <taxon>Embryophyta</taxon>
        <taxon>Tracheophyta</taxon>
        <taxon>Spermatophyta</taxon>
        <taxon>Magnoliopsida</taxon>
        <taxon>eudicotyledons</taxon>
        <taxon>Gunneridae</taxon>
        <taxon>Pentapetalae</taxon>
        <taxon>Caryophyllales</taxon>
        <taxon>Chenopodiaceae</taxon>
        <taxon>Chenopodioideae</taxon>
        <taxon>Anserineae</taxon>
        <taxon>Spinacia</taxon>
    </lineage>
</organism>
<evidence type="ECO:0000259" key="2">
    <source>
        <dbReference type="Pfam" id="PF03732"/>
    </source>
</evidence>